<evidence type="ECO:0000256" key="2">
    <source>
        <dbReference type="ARBA" id="ARBA00006181"/>
    </source>
</evidence>
<comment type="similarity">
    <text evidence="2">Belongs to the eukaryotic/archaeal RNase P protein component 1 family.</text>
</comment>
<dbReference type="EMBL" id="BDSA01000002">
    <property type="protein sequence ID" value="GBE60200.1"/>
    <property type="molecule type" value="Genomic_DNA"/>
</dbReference>
<reference evidence="4 5" key="1">
    <citation type="journal article" date="2017" name="BMC Genomics">
        <title>Whole-genome assembly of Babesia ovata and comparative genomics between closely related pathogens.</title>
        <authorList>
            <person name="Yamagishi J."/>
            <person name="Asada M."/>
            <person name="Hakimi H."/>
            <person name="Tanaka T.Q."/>
            <person name="Sugimoto C."/>
            <person name="Kawazu S."/>
        </authorList>
    </citation>
    <scope>NUCLEOTIDE SEQUENCE [LARGE SCALE GENOMIC DNA]</scope>
    <source>
        <strain evidence="4 5">Miyake</strain>
    </source>
</reference>
<feature type="compositionally biased region" description="Basic residues" evidence="3">
    <location>
        <begin position="1"/>
        <end position="10"/>
    </location>
</feature>
<dbReference type="Proteomes" id="UP000236319">
    <property type="component" value="Unassembled WGS sequence"/>
</dbReference>
<dbReference type="GO" id="GO:0005634">
    <property type="term" value="C:nucleus"/>
    <property type="evidence" value="ECO:0007669"/>
    <property type="project" value="UniProtKB-SubCell"/>
</dbReference>
<name>A0A2H6KB35_9APIC</name>
<dbReference type="SUPFAM" id="SSF101744">
    <property type="entry name" value="Rof/RNase P subunit-like"/>
    <property type="match status" value="1"/>
</dbReference>
<dbReference type="Pfam" id="PF01868">
    <property type="entry name" value="RNase_P-MRP_p29"/>
    <property type="match status" value="1"/>
</dbReference>
<dbReference type="InterPro" id="IPR002730">
    <property type="entry name" value="Rpp29/RNP1"/>
</dbReference>
<evidence type="ECO:0000256" key="1">
    <source>
        <dbReference type="ARBA" id="ARBA00004123"/>
    </source>
</evidence>
<dbReference type="SMART" id="SM00538">
    <property type="entry name" value="POP4"/>
    <property type="match status" value="1"/>
</dbReference>
<dbReference type="PANTHER" id="PTHR13348:SF0">
    <property type="entry name" value="RIBONUCLEASE P PROTEIN SUBUNIT P29"/>
    <property type="match status" value="1"/>
</dbReference>
<dbReference type="GO" id="GO:0030677">
    <property type="term" value="C:ribonuclease P complex"/>
    <property type="evidence" value="ECO:0007669"/>
    <property type="project" value="InterPro"/>
</dbReference>
<accession>A0A2H6KB35</accession>
<dbReference type="PANTHER" id="PTHR13348">
    <property type="entry name" value="RIBONUCLEASE P SUBUNIT P29"/>
    <property type="match status" value="1"/>
</dbReference>
<evidence type="ECO:0000313" key="4">
    <source>
        <dbReference type="EMBL" id="GBE60200.1"/>
    </source>
</evidence>
<proteinExistence type="inferred from homology"/>
<evidence type="ECO:0000256" key="3">
    <source>
        <dbReference type="SAM" id="MobiDB-lite"/>
    </source>
</evidence>
<dbReference type="InterPro" id="IPR023534">
    <property type="entry name" value="Rof/RNase_P-like"/>
</dbReference>
<dbReference type="GO" id="GO:0033204">
    <property type="term" value="F:ribonuclease P RNA binding"/>
    <property type="evidence" value="ECO:0007669"/>
    <property type="project" value="InterPro"/>
</dbReference>
<comment type="subcellular location">
    <subcellularLocation>
        <location evidence="1">Nucleus</location>
    </subcellularLocation>
</comment>
<dbReference type="VEuPathDB" id="PiroplasmaDB:BOVATA_016930"/>
<organism evidence="4 5">
    <name type="scientific">Babesia ovata</name>
    <dbReference type="NCBI Taxonomy" id="189622"/>
    <lineage>
        <taxon>Eukaryota</taxon>
        <taxon>Sar</taxon>
        <taxon>Alveolata</taxon>
        <taxon>Apicomplexa</taxon>
        <taxon>Aconoidasida</taxon>
        <taxon>Piroplasmida</taxon>
        <taxon>Babesiidae</taxon>
        <taxon>Babesia</taxon>
    </lineage>
</organism>
<comment type="caution">
    <text evidence="4">The sequence shown here is derived from an EMBL/GenBank/DDBJ whole genome shotgun (WGS) entry which is preliminary data.</text>
</comment>
<protein>
    <submittedName>
        <fullName evidence="4">Ribonuclease P subunit p29 isoform X2</fullName>
    </submittedName>
</protein>
<dbReference type="InterPro" id="IPR036980">
    <property type="entry name" value="RNase_P/MRP_Rpp29_sf"/>
</dbReference>
<keyword evidence="5" id="KW-1185">Reference proteome</keyword>
<dbReference type="GeneID" id="39873970"/>
<dbReference type="RefSeq" id="XP_028866443.1">
    <property type="nucleotide sequence ID" value="XM_029010610.1"/>
</dbReference>
<dbReference type="AlphaFoldDB" id="A0A2H6KB35"/>
<gene>
    <name evidence="4" type="ORF">BOVATA_016930</name>
</gene>
<dbReference type="InterPro" id="IPR016848">
    <property type="entry name" value="RNase_P/MRP_Rpp29-subunit"/>
</dbReference>
<dbReference type="GO" id="GO:0001682">
    <property type="term" value="P:tRNA 5'-leader removal"/>
    <property type="evidence" value="ECO:0007669"/>
    <property type="project" value="InterPro"/>
</dbReference>
<dbReference type="GO" id="GO:0000172">
    <property type="term" value="C:ribonuclease MRP complex"/>
    <property type="evidence" value="ECO:0007669"/>
    <property type="project" value="InterPro"/>
</dbReference>
<evidence type="ECO:0000313" key="5">
    <source>
        <dbReference type="Proteomes" id="UP000236319"/>
    </source>
</evidence>
<dbReference type="OrthoDB" id="124041at2759"/>
<dbReference type="GO" id="GO:0006364">
    <property type="term" value="P:rRNA processing"/>
    <property type="evidence" value="ECO:0007669"/>
    <property type="project" value="TreeGrafter"/>
</dbReference>
<sequence length="236" mass="25872">MGKKSGKHKANTGNDLQLPRPADQVRFLYQPALPGGDEASTLNKLAERAGESTASWKAKIESRVLQLNAAVHEEATALVGRQPEPYTVRHSFTKFSGISNRAAKRAGLLAVGPEVDFEHAQVLRTLWQEYIADVLGKHNAPVHVARNLALCDLHGAYVEVVGSACAAYVGIAGIIVRETHHAFYIVKSDSKVALVLKEGTIFALEWDRWKFHIHGAHFAATPAQRSKRKLKAKSKL</sequence>
<dbReference type="Gene3D" id="2.30.30.210">
    <property type="entry name" value="Ribonuclease P/MRP, subunit p29"/>
    <property type="match status" value="1"/>
</dbReference>
<feature type="region of interest" description="Disordered" evidence="3">
    <location>
        <begin position="1"/>
        <end position="21"/>
    </location>
</feature>